<sequence>MPGVERAFWRWILLIWIVTVGWIVTLSWSAISGFRIPDPDDIMRLVEVRDWMGGQSWFDVSQHRMNPPAGLSMHWSRLVDLPVAALIAVARLFGTERSAETFAAVAVPMLTLGCAMALVAALTRRWTPAPLALFGSAICPMSAAVWFALRPMRIDHHGWQIVAGLGIVTALTAAPARRNAAIAGLCAALWTHISLEGLPFGAAAAAWLGLRAIMGTKADIDRLSAFLAAFTIGAATLLLAVKGPAAFAGLHCDAISTVHLAALGAATLTSLIAARASRGWAIAILIAGAAADALFYRIGAGSCMAGPFGQLGPLGQHLWYRSVNEGMPLWRLPLELFALWGPLPIVGLAGAVLAWVRTDRSIRAPLATYIVLLAAATGIGAFVMRASAFSNMLAMPGAMMLLLAIVRAVERATPSVRIVTITIATFVCSPWGPALACGLIAAQRTPEAPLAPPKRACASSDDFAILNRLPATIVIAPLGEGPSIIAASHQRAITGPYHRDPQALEDLLRFFTASPDEARAVALGRHATLLAFCPGDHDLAVMAAFAPRGLAAAIAHGGVPWLRRIALPGSSPLQVYRIDSGAPPPS</sequence>
<keyword evidence="1" id="KW-0812">Transmembrane</keyword>
<reference evidence="2" key="1">
    <citation type="submission" date="2023-07" db="EMBL/GenBank/DDBJ databases">
        <authorList>
            <person name="Kim M."/>
        </authorList>
    </citation>
    <scope>NUCLEOTIDE SEQUENCE</scope>
    <source>
        <strain evidence="2">BIUV-7</strain>
    </source>
</reference>
<organism evidence="2 3">
    <name type="scientific">Sphingomonas natans</name>
    <dbReference type="NCBI Taxonomy" id="3063330"/>
    <lineage>
        <taxon>Bacteria</taxon>
        <taxon>Pseudomonadati</taxon>
        <taxon>Pseudomonadota</taxon>
        <taxon>Alphaproteobacteria</taxon>
        <taxon>Sphingomonadales</taxon>
        <taxon>Sphingomonadaceae</taxon>
        <taxon>Sphingomonas</taxon>
    </lineage>
</organism>
<feature type="transmembrane region" description="Helical" evidence="1">
    <location>
        <begin position="247"/>
        <end position="268"/>
    </location>
</feature>
<evidence type="ECO:0000313" key="2">
    <source>
        <dbReference type="EMBL" id="MDO6415787.1"/>
    </source>
</evidence>
<keyword evidence="1" id="KW-0472">Membrane</keyword>
<proteinExistence type="predicted"/>
<feature type="transmembrane region" description="Helical" evidence="1">
    <location>
        <begin position="182"/>
        <end position="210"/>
    </location>
</feature>
<feature type="transmembrane region" description="Helical" evidence="1">
    <location>
        <begin position="101"/>
        <end position="123"/>
    </location>
</feature>
<comment type="caution">
    <text evidence="2">The sequence shown here is derived from an EMBL/GenBank/DDBJ whole genome shotgun (WGS) entry which is preliminary data.</text>
</comment>
<name>A0ABT8YBR8_9SPHN</name>
<dbReference type="Proteomes" id="UP001169764">
    <property type="component" value="Unassembled WGS sequence"/>
</dbReference>
<gene>
    <name evidence="2" type="ORF">Q4F19_15455</name>
</gene>
<evidence type="ECO:0000256" key="1">
    <source>
        <dbReference type="SAM" id="Phobius"/>
    </source>
</evidence>
<feature type="transmembrane region" description="Helical" evidence="1">
    <location>
        <begin position="12"/>
        <end position="31"/>
    </location>
</feature>
<accession>A0ABT8YBR8</accession>
<feature type="transmembrane region" description="Helical" evidence="1">
    <location>
        <begin position="388"/>
        <end position="406"/>
    </location>
</feature>
<keyword evidence="1" id="KW-1133">Transmembrane helix</keyword>
<feature type="transmembrane region" description="Helical" evidence="1">
    <location>
        <begin position="418"/>
        <end position="442"/>
    </location>
</feature>
<feature type="transmembrane region" description="Helical" evidence="1">
    <location>
        <begin position="158"/>
        <end position="176"/>
    </location>
</feature>
<protein>
    <submittedName>
        <fullName evidence="2">Uncharacterized protein</fullName>
    </submittedName>
</protein>
<feature type="transmembrane region" description="Helical" evidence="1">
    <location>
        <begin position="363"/>
        <end position="382"/>
    </location>
</feature>
<evidence type="ECO:0000313" key="3">
    <source>
        <dbReference type="Proteomes" id="UP001169764"/>
    </source>
</evidence>
<feature type="transmembrane region" description="Helical" evidence="1">
    <location>
        <begin position="222"/>
        <end position="241"/>
    </location>
</feature>
<feature type="transmembrane region" description="Helical" evidence="1">
    <location>
        <begin position="280"/>
        <end position="298"/>
    </location>
</feature>
<dbReference type="RefSeq" id="WP_303544247.1">
    <property type="nucleotide sequence ID" value="NZ_JAUOTP010000007.1"/>
</dbReference>
<dbReference type="EMBL" id="JAUOTP010000007">
    <property type="protein sequence ID" value="MDO6415787.1"/>
    <property type="molecule type" value="Genomic_DNA"/>
</dbReference>
<feature type="transmembrane region" description="Helical" evidence="1">
    <location>
        <begin position="75"/>
        <end position="94"/>
    </location>
</feature>
<feature type="transmembrane region" description="Helical" evidence="1">
    <location>
        <begin position="337"/>
        <end position="356"/>
    </location>
</feature>
<feature type="transmembrane region" description="Helical" evidence="1">
    <location>
        <begin position="129"/>
        <end position="149"/>
    </location>
</feature>
<keyword evidence="3" id="KW-1185">Reference proteome</keyword>